<gene>
    <name evidence="3" type="ORF">PHY01_13020</name>
</gene>
<keyword evidence="4" id="KW-1185">Reference proteome</keyword>
<dbReference type="AlphaFoldDB" id="A0A4Y3WMD8"/>
<accession>A0A4Y3WMD8</accession>
<dbReference type="InterPro" id="IPR038332">
    <property type="entry name" value="PPE_sf"/>
</dbReference>
<dbReference type="Proteomes" id="UP000320338">
    <property type="component" value="Unassembled WGS sequence"/>
</dbReference>
<dbReference type="Pfam" id="PF00823">
    <property type="entry name" value="PPE"/>
    <property type="match status" value="1"/>
</dbReference>
<name>A0A4Y3WMD8_9PSEU</name>
<sequence length="307" mass="32044">MSAPDPLIVEAANEDAQPLGSWEGAGALSSVADLNAAWTAEHPDPVQIVFTGAAAVLDGLDTVMNPLDGLATAGIGWLIEHVWWLHEPLDALAGDPTQITAQAQTWHNVATQLNAVAADYRGAVAGGAPDWDGAAADAYRTAVAGYTSRLESAAGMAERLSSVILLSGAGVATVRTWIRDQIVEFVWLVVKIAVLSAAVALLTAGGSMAAGTLQVIFRAIELAHRFVREISRLLDTLAASGHTAHQLVEAMRDTVAHTRAAAPHARAWNDSLQQGVEDAQLDHVIEAGKQVTSAGQARGAWDDPAPA</sequence>
<comment type="caution">
    <text evidence="3">The sequence shown here is derived from an EMBL/GenBank/DDBJ whole genome shotgun (WGS) entry which is preliminary data.</text>
</comment>
<evidence type="ECO:0000313" key="3">
    <source>
        <dbReference type="EMBL" id="GEC19019.1"/>
    </source>
</evidence>
<organism evidence="3 4">
    <name type="scientific">Pseudonocardia hydrocarbonoxydans</name>
    <dbReference type="NCBI Taxonomy" id="76726"/>
    <lineage>
        <taxon>Bacteria</taxon>
        <taxon>Bacillati</taxon>
        <taxon>Actinomycetota</taxon>
        <taxon>Actinomycetes</taxon>
        <taxon>Pseudonocardiales</taxon>
        <taxon>Pseudonocardiaceae</taxon>
        <taxon>Pseudonocardia</taxon>
    </lineage>
</organism>
<reference evidence="3 4" key="1">
    <citation type="submission" date="2019-06" db="EMBL/GenBank/DDBJ databases">
        <title>Whole genome shotgun sequence of Pseudonocardia hydrocarbonoxydans NBRC 14498.</title>
        <authorList>
            <person name="Hosoyama A."/>
            <person name="Uohara A."/>
            <person name="Ohji S."/>
            <person name="Ichikawa N."/>
        </authorList>
    </citation>
    <scope>NUCLEOTIDE SEQUENCE [LARGE SCALE GENOMIC DNA]</scope>
    <source>
        <strain evidence="3 4">NBRC 14498</strain>
    </source>
</reference>
<dbReference type="InterPro" id="IPR000030">
    <property type="entry name" value="PPE_dom"/>
</dbReference>
<protein>
    <recommendedName>
        <fullName evidence="2">PPE domain-containing protein</fullName>
    </recommendedName>
</protein>
<feature type="domain" description="PPE" evidence="2">
    <location>
        <begin position="96"/>
        <end position="161"/>
    </location>
</feature>
<dbReference type="Gene3D" id="1.20.1260.20">
    <property type="entry name" value="PPE superfamily"/>
    <property type="match status" value="1"/>
</dbReference>
<comment type="similarity">
    <text evidence="1">Belongs to the mycobacterial PPE family.</text>
</comment>
<dbReference type="OrthoDB" id="4763957at2"/>
<proteinExistence type="inferred from homology"/>
<evidence type="ECO:0000256" key="1">
    <source>
        <dbReference type="ARBA" id="ARBA00010652"/>
    </source>
</evidence>
<dbReference type="EMBL" id="BJNG01000012">
    <property type="protein sequence ID" value="GEC19019.1"/>
    <property type="molecule type" value="Genomic_DNA"/>
</dbReference>
<evidence type="ECO:0000259" key="2">
    <source>
        <dbReference type="Pfam" id="PF00823"/>
    </source>
</evidence>
<dbReference type="RefSeq" id="WP_141277615.1">
    <property type="nucleotide sequence ID" value="NZ_BAAARZ010000001.1"/>
</dbReference>
<evidence type="ECO:0000313" key="4">
    <source>
        <dbReference type="Proteomes" id="UP000320338"/>
    </source>
</evidence>
<dbReference type="SUPFAM" id="SSF140459">
    <property type="entry name" value="PE/PPE dimer-like"/>
    <property type="match status" value="1"/>
</dbReference>